<accession>A0AAJ1QI47</accession>
<gene>
    <name evidence="1" type="ORF">QUF85_00095</name>
</gene>
<dbReference type="Proteomes" id="UP001238973">
    <property type="component" value="Unassembled WGS sequence"/>
</dbReference>
<evidence type="ECO:0000313" key="1">
    <source>
        <dbReference type="EMBL" id="MDM5281786.1"/>
    </source>
</evidence>
<dbReference type="SUPFAM" id="SSF140500">
    <property type="entry name" value="BAS1536-like"/>
    <property type="match status" value="1"/>
</dbReference>
<sequence length="75" mass="8863">MTIEILKSKLLVNIDAKREEMIESAMAGDYMDEKTITCSQELDQLLYKYQQILFEEKRNRDISFLELMKAIKKVS</sequence>
<organism evidence="1 2">
    <name type="scientific">Peribacillus frigoritolerans</name>
    <dbReference type="NCBI Taxonomy" id="450367"/>
    <lineage>
        <taxon>Bacteria</taxon>
        <taxon>Bacillati</taxon>
        <taxon>Bacillota</taxon>
        <taxon>Bacilli</taxon>
        <taxon>Bacillales</taxon>
        <taxon>Bacillaceae</taxon>
        <taxon>Peribacillus</taxon>
    </lineage>
</organism>
<dbReference type="AlphaFoldDB" id="A0AAJ1QI47"/>
<proteinExistence type="predicted"/>
<dbReference type="InterPro" id="IPR036638">
    <property type="entry name" value="HLH_DNA-bd_sf"/>
</dbReference>
<dbReference type="RefSeq" id="WP_048883430.1">
    <property type="nucleotide sequence ID" value="NZ_CAXUPZ020000013.1"/>
</dbReference>
<dbReference type="InterPro" id="IPR018540">
    <property type="entry name" value="Spo0E-like"/>
</dbReference>
<dbReference type="Pfam" id="PF09388">
    <property type="entry name" value="SpoOE-like"/>
    <property type="match status" value="1"/>
</dbReference>
<dbReference type="EMBL" id="JAUCFI010000001">
    <property type="protein sequence ID" value="MDM5281786.1"/>
    <property type="molecule type" value="Genomic_DNA"/>
</dbReference>
<dbReference type="Gene3D" id="4.10.280.10">
    <property type="entry name" value="Helix-loop-helix DNA-binding domain"/>
    <property type="match status" value="1"/>
</dbReference>
<reference evidence="1" key="1">
    <citation type="submission" date="2023-06" db="EMBL/GenBank/DDBJ databases">
        <title>Comparative genomics of Bacillaceae isolates and their secondary metabolite potential.</title>
        <authorList>
            <person name="Song L."/>
            <person name="Nielsen L.J."/>
            <person name="Mohite O."/>
            <person name="Xu X."/>
            <person name="Weber T."/>
            <person name="Kovacs A.T."/>
        </authorList>
    </citation>
    <scope>NUCLEOTIDE SEQUENCE</scope>
    <source>
        <strain evidence="1">G1S1</strain>
    </source>
</reference>
<dbReference type="InterPro" id="IPR037208">
    <property type="entry name" value="Spo0E-like_sf"/>
</dbReference>
<protein>
    <submittedName>
        <fullName evidence="1">Aspartyl-phosphate phosphatase Spo0E family protein</fullName>
    </submittedName>
</protein>
<dbReference type="GO" id="GO:0046983">
    <property type="term" value="F:protein dimerization activity"/>
    <property type="evidence" value="ECO:0007669"/>
    <property type="project" value="InterPro"/>
</dbReference>
<name>A0AAJ1QI47_9BACI</name>
<dbReference type="GO" id="GO:0043937">
    <property type="term" value="P:regulation of sporulation"/>
    <property type="evidence" value="ECO:0007669"/>
    <property type="project" value="InterPro"/>
</dbReference>
<evidence type="ECO:0000313" key="2">
    <source>
        <dbReference type="Proteomes" id="UP001238973"/>
    </source>
</evidence>
<comment type="caution">
    <text evidence="1">The sequence shown here is derived from an EMBL/GenBank/DDBJ whole genome shotgun (WGS) entry which is preliminary data.</text>
</comment>